<dbReference type="Proteomes" id="UP000662747">
    <property type="component" value="Chromosome"/>
</dbReference>
<evidence type="ECO:0000313" key="1">
    <source>
        <dbReference type="EMBL" id="QSQ25918.1"/>
    </source>
</evidence>
<sequence length="221" mass="25561">MAFKYVDRRGAMRKQEDLANFEVVLVGQEATGAPDVVRVFTDQRQFRRWAKDSRVTERVDQVFATLKRDVLPERENEPWVQQMQTLALKRTRETFRAFAALRGLKPNDEEVIRLAVLERTPLTPSLFDPILLWDRRIEVEPPQGAPQDPRTNSLPVGSGYWPVLGWAGWDDRARSARVFGLNILHEHNWFGGRSAWLFGLNMLLNLEHLAFDRLTSSIISH</sequence>
<accession>A0ABX7P630</accession>
<keyword evidence="2" id="KW-1185">Reference proteome</keyword>
<evidence type="ECO:0000313" key="2">
    <source>
        <dbReference type="Proteomes" id="UP000662747"/>
    </source>
</evidence>
<dbReference type="RefSeq" id="WP_206727469.1">
    <property type="nucleotide sequence ID" value="NZ_CP071090.1"/>
</dbReference>
<name>A0ABX7P630_9BACT</name>
<dbReference type="EMBL" id="CP071090">
    <property type="protein sequence ID" value="QSQ25918.1"/>
    <property type="molecule type" value="Genomic_DNA"/>
</dbReference>
<protein>
    <submittedName>
        <fullName evidence="1">Uncharacterized protein</fullName>
    </submittedName>
</protein>
<reference evidence="1 2" key="1">
    <citation type="submission" date="2021-02" db="EMBL/GenBank/DDBJ databases">
        <title>De Novo genome assembly of isolated myxobacteria.</title>
        <authorList>
            <person name="Stevens D.C."/>
        </authorList>
    </citation>
    <scope>NUCLEOTIDE SEQUENCE [LARGE SCALE GENOMIC DNA]</scope>
    <source>
        <strain evidence="2">SCPEA02</strain>
    </source>
</reference>
<organism evidence="1 2">
    <name type="scientific">Pyxidicoccus parkwayensis</name>
    <dbReference type="NCBI Taxonomy" id="2813578"/>
    <lineage>
        <taxon>Bacteria</taxon>
        <taxon>Pseudomonadati</taxon>
        <taxon>Myxococcota</taxon>
        <taxon>Myxococcia</taxon>
        <taxon>Myxococcales</taxon>
        <taxon>Cystobacterineae</taxon>
        <taxon>Myxococcaceae</taxon>
        <taxon>Pyxidicoccus</taxon>
    </lineage>
</organism>
<proteinExistence type="predicted"/>
<gene>
    <name evidence="1" type="ORF">JY651_13720</name>
</gene>